<protein>
    <submittedName>
        <fullName evidence="3">KEOPS complex subunit Pcc1</fullName>
    </submittedName>
</protein>
<dbReference type="Proteomes" id="UP000184203">
    <property type="component" value="Unassembled WGS sequence"/>
</dbReference>
<gene>
    <name evidence="3" type="ORF">SAMN05444342_2549</name>
    <name evidence="2" type="ORF">ZOD2009_11700</name>
</gene>
<dbReference type="InterPro" id="IPR015419">
    <property type="entry name" value="CTAG/Pcc1"/>
</dbReference>
<organism evidence="2 4">
    <name type="scientific">Haladaptatus paucihalophilus DX253</name>
    <dbReference type="NCBI Taxonomy" id="797209"/>
    <lineage>
        <taxon>Archaea</taxon>
        <taxon>Methanobacteriati</taxon>
        <taxon>Methanobacteriota</taxon>
        <taxon>Stenosarchaea group</taxon>
        <taxon>Halobacteria</taxon>
        <taxon>Halobacteriales</taxon>
        <taxon>Haladaptataceae</taxon>
        <taxon>Haladaptatus</taxon>
    </lineage>
</organism>
<dbReference type="PATRIC" id="fig|797209.4.peg.2304"/>
<dbReference type="RefSeq" id="WP_007979963.1">
    <property type="nucleotide sequence ID" value="NZ_AEMG01000009.1"/>
</dbReference>
<dbReference type="Gene3D" id="3.30.310.50">
    <property type="entry name" value="Alpha-D-phosphohexomutase, C-terminal domain"/>
    <property type="match status" value="1"/>
</dbReference>
<dbReference type="STRING" id="797209.GCA_000376445_02452"/>
<evidence type="ECO:0000313" key="5">
    <source>
        <dbReference type="Proteomes" id="UP000184203"/>
    </source>
</evidence>
<evidence type="ECO:0000313" key="3">
    <source>
        <dbReference type="EMBL" id="SHK89833.1"/>
    </source>
</evidence>
<dbReference type="Proteomes" id="UP000003751">
    <property type="component" value="Unassembled WGS sequence"/>
</dbReference>
<dbReference type="AlphaFoldDB" id="E7QU60"/>
<comment type="similarity">
    <text evidence="1">Belongs to the CTAG/PCC1 family.</text>
</comment>
<keyword evidence="5" id="KW-1185">Reference proteome</keyword>
<sequence>MSHDALLDFEYDAEERAVLVFRSVEQEIGEIDDDRSWTTVERDGNTVSVRVEAEDLIALRAALNTWQTLVGVAETVAETGDSVRELSL</sequence>
<evidence type="ECO:0000256" key="1">
    <source>
        <dbReference type="ARBA" id="ARBA00007073"/>
    </source>
</evidence>
<dbReference type="Pfam" id="PF09341">
    <property type="entry name" value="Pcc1"/>
    <property type="match status" value="1"/>
</dbReference>
<dbReference type="EMBL" id="AEMG01000009">
    <property type="protein sequence ID" value="EFW92139.1"/>
    <property type="molecule type" value="Genomic_DNA"/>
</dbReference>
<dbReference type="EMBL" id="FRAN01000003">
    <property type="protein sequence ID" value="SHK89833.1"/>
    <property type="molecule type" value="Genomic_DNA"/>
</dbReference>
<dbReference type="OrthoDB" id="8982at2157"/>
<reference evidence="3" key="3">
    <citation type="submission" date="2016-11" db="EMBL/GenBank/DDBJ databases">
        <authorList>
            <person name="Jaros S."/>
            <person name="Januszkiewicz K."/>
            <person name="Wedrychowicz H."/>
        </authorList>
    </citation>
    <scope>NUCLEOTIDE SEQUENCE [LARGE SCALE GENOMIC DNA]</scope>
    <source>
        <strain evidence="3">DX253</strain>
    </source>
</reference>
<reference evidence="2 4" key="1">
    <citation type="journal article" date="2014" name="ISME J.">
        <title>Trehalose/2-sulfotrehalose biosynthesis and glycine-betaine uptake are widely spread mechanisms for osmoadaptation in the Halobacteriales.</title>
        <authorList>
            <person name="Youssef N.H."/>
            <person name="Savage-Ashlock K.N."/>
            <person name="McCully A.L."/>
            <person name="Luedtke B."/>
            <person name="Shaw E.I."/>
            <person name="Hoff W.D."/>
            <person name="Elshahed M.S."/>
        </authorList>
    </citation>
    <scope>NUCLEOTIDE SEQUENCE [LARGE SCALE GENOMIC DNA]</scope>
    <source>
        <strain evidence="2 4">DX253</strain>
    </source>
</reference>
<name>E7QU60_HALPU</name>
<accession>E7QU60</accession>
<dbReference type="eggNOG" id="arCOG04414">
    <property type="taxonomic scope" value="Archaea"/>
</dbReference>
<evidence type="ECO:0000313" key="4">
    <source>
        <dbReference type="Proteomes" id="UP000003751"/>
    </source>
</evidence>
<evidence type="ECO:0000313" key="2">
    <source>
        <dbReference type="EMBL" id="EFW92139.1"/>
    </source>
</evidence>
<reference evidence="5" key="2">
    <citation type="submission" date="2016-11" db="EMBL/GenBank/DDBJ databases">
        <authorList>
            <person name="Varghese N."/>
            <person name="Submissions S."/>
        </authorList>
    </citation>
    <scope>NUCLEOTIDE SEQUENCE [LARGE SCALE GENOMIC DNA]</scope>
    <source>
        <strain evidence="5">DX253</strain>
    </source>
</reference>
<proteinExistence type="inferred from homology"/>
<dbReference type="NCBIfam" id="NF011470">
    <property type="entry name" value="PRK14887.1"/>
    <property type="match status" value="1"/>
</dbReference>